<keyword evidence="2" id="KW-0238">DNA-binding</keyword>
<keyword evidence="3" id="KW-0804">Transcription</keyword>
<keyword evidence="6" id="KW-1185">Reference proteome</keyword>
<accession>A0A934VDB4</accession>
<feature type="domain" description="HTH merR-type" evidence="4">
    <location>
        <begin position="14"/>
        <end position="77"/>
    </location>
</feature>
<dbReference type="Gene3D" id="1.10.1660.10">
    <property type="match status" value="1"/>
</dbReference>
<organism evidence="5 6">
    <name type="scientific">Luteolibacter yonseiensis</name>
    <dbReference type="NCBI Taxonomy" id="1144680"/>
    <lineage>
        <taxon>Bacteria</taxon>
        <taxon>Pseudomonadati</taxon>
        <taxon>Verrucomicrobiota</taxon>
        <taxon>Verrucomicrobiia</taxon>
        <taxon>Verrucomicrobiales</taxon>
        <taxon>Verrucomicrobiaceae</taxon>
        <taxon>Luteolibacter</taxon>
    </lineage>
</organism>
<evidence type="ECO:0000256" key="3">
    <source>
        <dbReference type="ARBA" id="ARBA00023163"/>
    </source>
</evidence>
<evidence type="ECO:0000259" key="4">
    <source>
        <dbReference type="PROSITE" id="PS50937"/>
    </source>
</evidence>
<comment type="caution">
    <text evidence="5">The sequence shown here is derived from an EMBL/GenBank/DDBJ whole genome shotgun (WGS) entry which is preliminary data.</text>
</comment>
<name>A0A934VDB4_9BACT</name>
<dbReference type="GO" id="GO:0003700">
    <property type="term" value="F:DNA-binding transcription factor activity"/>
    <property type="evidence" value="ECO:0007669"/>
    <property type="project" value="InterPro"/>
</dbReference>
<evidence type="ECO:0000313" key="6">
    <source>
        <dbReference type="Proteomes" id="UP000600139"/>
    </source>
</evidence>
<dbReference type="EMBL" id="JAENIK010000012">
    <property type="protein sequence ID" value="MBK1817389.1"/>
    <property type="molecule type" value="Genomic_DNA"/>
</dbReference>
<evidence type="ECO:0000256" key="1">
    <source>
        <dbReference type="ARBA" id="ARBA00023015"/>
    </source>
</evidence>
<sequence>MKREVASTWTRAALAKKAGVGPETLRFYEQKGLLQTPRRNDSGYRIYKDEDLTRLQFIRRSQELGFSLNDIKQLLQLTGSIKTSRQKVRTFAEARLTLIRQKIRDLRSMERALGSLVTQCDGKGALQGCPIVEFLDGENFETKDNTHCHE</sequence>
<dbReference type="SMART" id="SM00422">
    <property type="entry name" value="HTH_MERR"/>
    <property type="match status" value="1"/>
</dbReference>
<dbReference type="InterPro" id="IPR000551">
    <property type="entry name" value="MerR-type_HTH_dom"/>
</dbReference>
<gene>
    <name evidence="5" type="ORF">JIN84_17345</name>
</gene>
<evidence type="ECO:0000256" key="2">
    <source>
        <dbReference type="ARBA" id="ARBA00023125"/>
    </source>
</evidence>
<dbReference type="AlphaFoldDB" id="A0A934VDB4"/>
<dbReference type="GO" id="GO:0003677">
    <property type="term" value="F:DNA binding"/>
    <property type="evidence" value="ECO:0007669"/>
    <property type="project" value="UniProtKB-KW"/>
</dbReference>
<dbReference type="PANTHER" id="PTHR30204:SF94">
    <property type="entry name" value="HEAVY METAL-DEPENDENT TRANSCRIPTIONAL REGULATOR HI_0293-RELATED"/>
    <property type="match status" value="1"/>
</dbReference>
<proteinExistence type="predicted"/>
<dbReference type="PROSITE" id="PS50937">
    <property type="entry name" value="HTH_MERR_2"/>
    <property type="match status" value="1"/>
</dbReference>
<keyword evidence="1" id="KW-0805">Transcription regulation</keyword>
<dbReference type="InterPro" id="IPR009061">
    <property type="entry name" value="DNA-bd_dom_put_sf"/>
</dbReference>
<dbReference type="PANTHER" id="PTHR30204">
    <property type="entry name" value="REDOX-CYCLING DRUG-SENSING TRANSCRIPTIONAL ACTIVATOR SOXR"/>
    <property type="match status" value="1"/>
</dbReference>
<protein>
    <submittedName>
        <fullName evidence="5">MerR family transcriptional regulator</fullName>
    </submittedName>
</protein>
<reference evidence="5" key="1">
    <citation type="submission" date="2021-01" db="EMBL/GenBank/DDBJ databases">
        <title>Modified the classification status of verrucomicrobia.</title>
        <authorList>
            <person name="Feng X."/>
        </authorList>
    </citation>
    <scope>NUCLEOTIDE SEQUENCE</scope>
    <source>
        <strain evidence="5">JCM 18052</strain>
    </source>
</reference>
<dbReference type="Proteomes" id="UP000600139">
    <property type="component" value="Unassembled WGS sequence"/>
</dbReference>
<dbReference type="RefSeq" id="WP_200352332.1">
    <property type="nucleotide sequence ID" value="NZ_BAABHZ010000001.1"/>
</dbReference>
<dbReference type="InterPro" id="IPR047057">
    <property type="entry name" value="MerR_fam"/>
</dbReference>
<dbReference type="SUPFAM" id="SSF46955">
    <property type="entry name" value="Putative DNA-binding domain"/>
    <property type="match status" value="1"/>
</dbReference>
<dbReference type="Pfam" id="PF13411">
    <property type="entry name" value="MerR_1"/>
    <property type="match status" value="1"/>
</dbReference>
<evidence type="ECO:0000313" key="5">
    <source>
        <dbReference type="EMBL" id="MBK1817389.1"/>
    </source>
</evidence>
<dbReference type="PRINTS" id="PR00040">
    <property type="entry name" value="HTHMERR"/>
</dbReference>